<dbReference type="SUPFAM" id="SSF50969">
    <property type="entry name" value="YVTN repeat-like/Quinoprotein amine dehydrogenase"/>
    <property type="match status" value="1"/>
</dbReference>
<dbReference type="AlphaFoldDB" id="A0A6J4G9Q6"/>
<evidence type="ECO:0000256" key="1">
    <source>
        <dbReference type="SAM" id="MobiDB-lite"/>
    </source>
</evidence>
<dbReference type="Gene3D" id="2.130.10.10">
    <property type="entry name" value="YVTN repeat-like/Quinoprotein amine dehydrogenase"/>
    <property type="match status" value="1"/>
</dbReference>
<accession>A0A6J4G9Q6</accession>
<feature type="region of interest" description="Disordered" evidence="1">
    <location>
        <begin position="314"/>
        <end position="341"/>
    </location>
</feature>
<dbReference type="InterPro" id="IPR011044">
    <property type="entry name" value="Quino_amine_DH_bsu"/>
</dbReference>
<evidence type="ECO:0000313" key="2">
    <source>
        <dbReference type="EMBL" id="CAA9194787.1"/>
    </source>
</evidence>
<protein>
    <recommendedName>
        <fullName evidence="4">Oligogalacturonide lyase</fullName>
    </recommendedName>
</protein>
<keyword evidence="3" id="KW-1185">Reference proteome</keyword>
<organism evidence="2 3">
    <name type="scientific">Flavobacterium bizetiae</name>
    <dbReference type="NCBI Taxonomy" id="2704140"/>
    <lineage>
        <taxon>Bacteria</taxon>
        <taxon>Pseudomonadati</taxon>
        <taxon>Bacteroidota</taxon>
        <taxon>Flavobacteriia</taxon>
        <taxon>Flavobacteriales</taxon>
        <taxon>Flavobacteriaceae</taxon>
        <taxon>Flavobacterium</taxon>
    </lineage>
</organism>
<reference evidence="2 3" key="1">
    <citation type="submission" date="2020-02" db="EMBL/GenBank/DDBJ databases">
        <authorList>
            <person name="Criscuolo A."/>
        </authorList>
    </citation>
    <scope>NUCLEOTIDE SEQUENCE [LARGE SCALE GENOMIC DNA]</scope>
    <source>
        <strain evidence="2">CIP105534</strain>
    </source>
</reference>
<dbReference type="EMBL" id="CADCSU010000027">
    <property type="protein sequence ID" value="CAA9194787.1"/>
    <property type="molecule type" value="Genomic_DNA"/>
</dbReference>
<dbReference type="Proteomes" id="UP000479938">
    <property type="component" value="Unassembled WGS sequence"/>
</dbReference>
<name>A0A6J4G9Q6_9FLAO</name>
<sequence length="453" mass="50525">MAINQQHMKLKPTINTLFLLCTITTFSQIGTRFPSEKKIIKDPVTGQELIFLTTKSAGDSKTYPTHPQWTSDGEWLIFRTKRANGEAVAVHEKSGVMVQVTEGGYTGTLCIAQKSMKLYFMRKAPEDKMQIMEVNLADVFKDSQAGKMKSVSAYERICGITNPEMGASGDMALDADEERIYFRIGKEEAARHLDPNIKIEKSFGPRNMGAGPGGIGSMNLKTGEFKHVISVPFQVGHIQSNIWNPGELVFCWETGGKSPQRTWTVMADGSGLRPLYPESDYEWVTHEAVISKDEVAMAIMGHRKIDIHKEKPVEVTTSTEVRNPENPGQESNWGNSGTREKPTGLAIVNLRTREMIIAGQTKSGSGLWHVHGSSDGRWAVGDDFSRSLYLIDRKTNEMIMLTTGHKETAADHIHPTFNRDGTKIQIQSAMLSKDNRTLNICIVNVPKDWLKRI</sequence>
<evidence type="ECO:0008006" key="4">
    <source>
        <dbReference type="Google" id="ProtNLM"/>
    </source>
</evidence>
<evidence type="ECO:0000313" key="3">
    <source>
        <dbReference type="Proteomes" id="UP000479938"/>
    </source>
</evidence>
<proteinExistence type="predicted"/>
<dbReference type="InterPro" id="IPR015943">
    <property type="entry name" value="WD40/YVTN_repeat-like_dom_sf"/>
</dbReference>
<gene>
    <name evidence="2" type="ORF">FLA105534_00322</name>
</gene>
<feature type="compositionally biased region" description="Polar residues" evidence="1">
    <location>
        <begin position="315"/>
        <end position="337"/>
    </location>
</feature>